<evidence type="ECO:0000256" key="1">
    <source>
        <dbReference type="ARBA" id="ARBA00004651"/>
    </source>
</evidence>
<evidence type="ECO:0000256" key="3">
    <source>
        <dbReference type="ARBA" id="ARBA00022606"/>
    </source>
</evidence>
<keyword evidence="2" id="KW-1003">Cell membrane</keyword>
<keyword evidence="4 10" id="KW-0812">Transmembrane</keyword>
<keyword evidence="7 10" id="KW-0472">Membrane</keyword>
<dbReference type="EMBL" id="JALNTZ010000001">
    <property type="protein sequence ID" value="KAJ3666144.1"/>
    <property type="molecule type" value="Genomic_DNA"/>
</dbReference>
<evidence type="ECO:0000256" key="8">
    <source>
        <dbReference type="ARBA" id="ARBA00023170"/>
    </source>
</evidence>
<dbReference type="GO" id="GO:0005549">
    <property type="term" value="F:odorant binding"/>
    <property type="evidence" value="ECO:0007669"/>
    <property type="project" value="InterPro"/>
</dbReference>
<sequence>MVVLDNYIIEVTYLGRLFRVLCILTVAFYGMFPFIDEDPEHMLPLPGWFPFDIKTYQYELVAAQTIGIGIGAFINSTLDILPTILITLASAQFDILKERLRTVMKVDERWEISSKIVKKRLNNCIMYHNFLLQYMKEVESLFSNGILVQFAASVMVICLTGFQMLVISVKSMQFILLMIYFSTMTCQIVLYCWYGNELMYKSMGLSEACYMSDWNMCNSEICTSLYIIMERGKRPLVLTAGKLFSLTLTTLMTVLKSSYSYFAVLQRLYSKND</sequence>
<keyword evidence="6 10" id="KW-1133">Transmembrane helix</keyword>
<gene>
    <name evidence="11" type="ORF">Zmor_001598</name>
</gene>
<dbReference type="PANTHER" id="PTHR21137">
    <property type="entry name" value="ODORANT RECEPTOR"/>
    <property type="match status" value="1"/>
</dbReference>
<keyword evidence="3" id="KW-0716">Sensory transduction</keyword>
<organism evidence="11 12">
    <name type="scientific">Zophobas morio</name>
    <dbReference type="NCBI Taxonomy" id="2755281"/>
    <lineage>
        <taxon>Eukaryota</taxon>
        <taxon>Metazoa</taxon>
        <taxon>Ecdysozoa</taxon>
        <taxon>Arthropoda</taxon>
        <taxon>Hexapoda</taxon>
        <taxon>Insecta</taxon>
        <taxon>Pterygota</taxon>
        <taxon>Neoptera</taxon>
        <taxon>Endopterygota</taxon>
        <taxon>Coleoptera</taxon>
        <taxon>Polyphaga</taxon>
        <taxon>Cucujiformia</taxon>
        <taxon>Tenebrionidae</taxon>
        <taxon>Zophobas</taxon>
    </lineage>
</organism>
<dbReference type="GO" id="GO:0007165">
    <property type="term" value="P:signal transduction"/>
    <property type="evidence" value="ECO:0007669"/>
    <property type="project" value="UniProtKB-KW"/>
</dbReference>
<evidence type="ECO:0000256" key="9">
    <source>
        <dbReference type="ARBA" id="ARBA00023224"/>
    </source>
</evidence>
<dbReference type="Proteomes" id="UP001168821">
    <property type="component" value="Unassembled WGS sequence"/>
</dbReference>
<dbReference type="InterPro" id="IPR004117">
    <property type="entry name" value="7tm6_olfct_rcpt"/>
</dbReference>
<keyword evidence="5" id="KW-0552">Olfaction</keyword>
<feature type="transmembrane region" description="Helical" evidence="10">
    <location>
        <begin position="141"/>
        <end position="162"/>
    </location>
</feature>
<reference evidence="11" key="1">
    <citation type="journal article" date="2023" name="G3 (Bethesda)">
        <title>Whole genome assemblies of Zophobas morio and Tenebrio molitor.</title>
        <authorList>
            <person name="Kaur S."/>
            <person name="Stinson S.A."/>
            <person name="diCenzo G.C."/>
        </authorList>
    </citation>
    <scope>NUCLEOTIDE SEQUENCE</scope>
    <source>
        <strain evidence="11">QUZm001</strain>
    </source>
</reference>
<accession>A0AA38MSK1</accession>
<dbReference type="GO" id="GO:0005886">
    <property type="term" value="C:plasma membrane"/>
    <property type="evidence" value="ECO:0007669"/>
    <property type="project" value="UniProtKB-SubCell"/>
</dbReference>
<feature type="transmembrane region" description="Helical" evidence="10">
    <location>
        <begin position="17"/>
        <end position="35"/>
    </location>
</feature>
<evidence type="ECO:0000256" key="7">
    <source>
        <dbReference type="ARBA" id="ARBA00023136"/>
    </source>
</evidence>
<evidence type="ECO:0000256" key="5">
    <source>
        <dbReference type="ARBA" id="ARBA00022725"/>
    </source>
</evidence>
<evidence type="ECO:0000256" key="4">
    <source>
        <dbReference type="ARBA" id="ARBA00022692"/>
    </source>
</evidence>
<comment type="subcellular location">
    <subcellularLocation>
        <location evidence="1">Cell membrane</location>
        <topology evidence="1">Multi-pass membrane protein</topology>
    </subcellularLocation>
</comment>
<feature type="transmembrane region" description="Helical" evidence="10">
    <location>
        <begin position="236"/>
        <end position="255"/>
    </location>
</feature>
<protein>
    <submittedName>
        <fullName evidence="11">Uncharacterized protein</fullName>
    </submittedName>
</protein>
<evidence type="ECO:0000256" key="2">
    <source>
        <dbReference type="ARBA" id="ARBA00022475"/>
    </source>
</evidence>
<feature type="transmembrane region" description="Helical" evidence="10">
    <location>
        <begin position="174"/>
        <end position="194"/>
    </location>
</feature>
<keyword evidence="8" id="KW-0675">Receptor</keyword>
<evidence type="ECO:0000313" key="12">
    <source>
        <dbReference type="Proteomes" id="UP001168821"/>
    </source>
</evidence>
<dbReference type="Pfam" id="PF02949">
    <property type="entry name" value="7tm_6"/>
    <property type="match status" value="1"/>
</dbReference>
<evidence type="ECO:0000256" key="6">
    <source>
        <dbReference type="ARBA" id="ARBA00022989"/>
    </source>
</evidence>
<keyword evidence="12" id="KW-1185">Reference proteome</keyword>
<dbReference type="AlphaFoldDB" id="A0AA38MSK1"/>
<keyword evidence="9" id="KW-0807">Transducer</keyword>
<comment type="caution">
    <text evidence="11">The sequence shown here is derived from an EMBL/GenBank/DDBJ whole genome shotgun (WGS) entry which is preliminary data.</text>
</comment>
<evidence type="ECO:0000313" key="11">
    <source>
        <dbReference type="EMBL" id="KAJ3666144.1"/>
    </source>
</evidence>
<proteinExistence type="predicted"/>
<name>A0AA38MSK1_9CUCU</name>
<dbReference type="GO" id="GO:0004984">
    <property type="term" value="F:olfactory receptor activity"/>
    <property type="evidence" value="ECO:0007669"/>
    <property type="project" value="InterPro"/>
</dbReference>
<dbReference type="PANTHER" id="PTHR21137:SF35">
    <property type="entry name" value="ODORANT RECEPTOR 19A-RELATED"/>
    <property type="match status" value="1"/>
</dbReference>
<evidence type="ECO:0000256" key="10">
    <source>
        <dbReference type="SAM" id="Phobius"/>
    </source>
</evidence>